<name>A0A6I3SUJ8_9BURK</name>
<dbReference type="Proteomes" id="UP000430634">
    <property type="component" value="Unassembled WGS sequence"/>
</dbReference>
<feature type="domain" description="Phasin" evidence="1">
    <location>
        <begin position="7"/>
        <end position="106"/>
    </location>
</feature>
<dbReference type="InterPro" id="IPR018968">
    <property type="entry name" value="Phasin"/>
</dbReference>
<dbReference type="OrthoDB" id="5298576at2"/>
<evidence type="ECO:0000313" key="5">
    <source>
        <dbReference type="Proteomes" id="UP000622638"/>
    </source>
</evidence>
<dbReference type="EMBL" id="BMKG01000025">
    <property type="protein sequence ID" value="GGC18685.1"/>
    <property type="molecule type" value="Genomic_DNA"/>
</dbReference>
<dbReference type="AlphaFoldDB" id="A0A6I3SUJ8"/>
<evidence type="ECO:0000313" key="4">
    <source>
        <dbReference type="Proteomes" id="UP000430634"/>
    </source>
</evidence>
<dbReference type="Proteomes" id="UP000622638">
    <property type="component" value="Unassembled WGS sequence"/>
</dbReference>
<sequence>MFQNPEQFAQATKALFEFQLETFNSLTSKAVQGLEQVVQLNINTARSGIEDSLARGREISQAADPKLAMAAASAKMQNLTNLVGYNQQLSQIISEIHNEFTRAADAHLAEAKSNLSALIYDVTKNVRPGSENAVEIVKAAIDNAFKGYEQVTTATRQAVAAFEEQLARAAQMADQKAAAGEAAEPTKH</sequence>
<dbReference type="Pfam" id="PF09361">
    <property type="entry name" value="Phasin_2"/>
    <property type="match status" value="1"/>
</dbReference>
<reference evidence="2" key="1">
    <citation type="journal article" date="2014" name="Int. J. Syst. Evol. Microbiol.">
        <title>Complete genome of a new Firmicutes species belonging to the dominant human colonic microbiota ('Ruminococcus bicirculans') reveals two chromosomes and a selective capacity to utilize plant glucans.</title>
        <authorList>
            <consortium name="NISC Comparative Sequencing Program"/>
            <person name="Wegmann U."/>
            <person name="Louis P."/>
            <person name="Goesmann A."/>
            <person name="Henrissat B."/>
            <person name="Duncan S.H."/>
            <person name="Flint H.J."/>
        </authorList>
    </citation>
    <scope>NUCLEOTIDE SEQUENCE</scope>
    <source>
        <strain evidence="2">CGMCC 1.15931</strain>
    </source>
</reference>
<reference evidence="3 4" key="3">
    <citation type="submission" date="2019-11" db="EMBL/GenBank/DDBJ databases">
        <title>Type strains purchased from KCTC, JCM and DSMZ.</title>
        <authorList>
            <person name="Lu H."/>
        </authorList>
    </citation>
    <scope>NUCLEOTIDE SEQUENCE [LARGE SCALE GENOMIC DNA]</scope>
    <source>
        <strain evidence="3 4">KCTC 52429</strain>
    </source>
</reference>
<evidence type="ECO:0000259" key="1">
    <source>
        <dbReference type="Pfam" id="PF09361"/>
    </source>
</evidence>
<proteinExistence type="predicted"/>
<dbReference type="InterPro" id="IPR010127">
    <property type="entry name" value="Phasin_subfam-1"/>
</dbReference>
<gene>
    <name evidence="3" type="primary">phaP</name>
    <name evidence="2" type="ORF">GCM10011572_45190</name>
    <name evidence="3" type="ORF">GM672_08240</name>
</gene>
<organism evidence="3 4">
    <name type="scientific">Pseudoduganella buxea</name>
    <dbReference type="NCBI Taxonomy" id="1949069"/>
    <lineage>
        <taxon>Bacteria</taxon>
        <taxon>Pseudomonadati</taxon>
        <taxon>Pseudomonadota</taxon>
        <taxon>Betaproteobacteria</taxon>
        <taxon>Burkholderiales</taxon>
        <taxon>Oxalobacteraceae</taxon>
        <taxon>Telluria group</taxon>
        <taxon>Pseudoduganella</taxon>
    </lineage>
</organism>
<reference evidence="2" key="4">
    <citation type="submission" date="2024-05" db="EMBL/GenBank/DDBJ databases">
        <authorList>
            <person name="Sun Q."/>
            <person name="Zhou Y."/>
        </authorList>
    </citation>
    <scope>NUCLEOTIDE SEQUENCE</scope>
    <source>
        <strain evidence="2">CGMCC 1.15931</strain>
    </source>
</reference>
<evidence type="ECO:0000313" key="2">
    <source>
        <dbReference type="EMBL" id="GGC18685.1"/>
    </source>
</evidence>
<dbReference type="RefSeq" id="WP_155470047.1">
    <property type="nucleotide sequence ID" value="NZ_BMKG01000025.1"/>
</dbReference>
<evidence type="ECO:0000313" key="3">
    <source>
        <dbReference type="EMBL" id="MTV52719.1"/>
    </source>
</evidence>
<comment type="caution">
    <text evidence="3">The sequence shown here is derived from an EMBL/GenBank/DDBJ whole genome shotgun (WGS) entry which is preliminary data.</text>
</comment>
<dbReference type="NCBIfam" id="TIGR01841">
    <property type="entry name" value="phasin"/>
    <property type="match status" value="1"/>
</dbReference>
<keyword evidence="5" id="KW-1185">Reference proteome</keyword>
<reference evidence="5" key="2">
    <citation type="journal article" date="2019" name="Int. J. Syst. Evol. Microbiol.">
        <title>The Global Catalogue of Microorganisms (GCM) 10K type strain sequencing project: providing services to taxonomists for standard genome sequencing and annotation.</title>
        <authorList>
            <consortium name="The Broad Institute Genomics Platform"/>
            <consortium name="The Broad Institute Genome Sequencing Center for Infectious Disease"/>
            <person name="Wu L."/>
            <person name="Ma J."/>
        </authorList>
    </citation>
    <scope>NUCLEOTIDE SEQUENCE [LARGE SCALE GENOMIC DNA]</scope>
    <source>
        <strain evidence="5">CGMCC 1.15931</strain>
    </source>
</reference>
<protein>
    <submittedName>
        <fullName evidence="3">TIGR01841 family phasin</fullName>
    </submittedName>
</protein>
<accession>A0A6I3SUJ8</accession>
<dbReference type="EMBL" id="WNKZ01000016">
    <property type="protein sequence ID" value="MTV52719.1"/>
    <property type="molecule type" value="Genomic_DNA"/>
</dbReference>